<organism evidence="5 6">
    <name type="scientific">Rudaeicoccus suwonensis</name>
    <dbReference type="NCBI Taxonomy" id="657409"/>
    <lineage>
        <taxon>Bacteria</taxon>
        <taxon>Bacillati</taxon>
        <taxon>Actinomycetota</taxon>
        <taxon>Actinomycetes</taxon>
        <taxon>Micrococcales</taxon>
        <taxon>Dermacoccaceae</taxon>
        <taxon>Rudaeicoccus</taxon>
    </lineage>
</organism>
<dbReference type="GO" id="GO:0006281">
    <property type="term" value="P:DNA repair"/>
    <property type="evidence" value="ECO:0007669"/>
    <property type="project" value="InterPro"/>
</dbReference>
<gene>
    <name evidence="5" type="ORF">BKA23_0647</name>
</gene>
<dbReference type="InterPro" id="IPR001126">
    <property type="entry name" value="UmuC"/>
</dbReference>
<dbReference type="Proteomes" id="UP000318297">
    <property type="component" value="Unassembled WGS sequence"/>
</dbReference>
<evidence type="ECO:0000256" key="2">
    <source>
        <dbReference type="ARBA" id="ARBA00022763"/>
    </source>
</evidence>
<comment type="function">
    <text evidence="3">Poorly processive, error-prone DNA polymerase involved in untargeted mutagenesis. Copies undamaged DNA at stalled replication forks, which arise in vivo from mismatched or misaligned primer ends. These misaligned primers can be extended by PolIV. Exhibits no 3'-5' exonuclease (proofreading) activity. May be involved in translesional synthesis, in conjunction with the beta clamp from PolIII.</text>
</comment>
<sequence length="531" mass="58555">MTTSPATADPVRVLLLWCPGWSVLATRLIQGIPADAALALTDRSVIVAASDAAVAEGVTAGLRLRQAQHRCPDLIVLPQDTLAETRAFEPMVRIIEDIVPDVHVVRPGIAAVKAQGPRRFYGGESEAAYALFSHLRTYAERDLRTSIDLRVAVADGLFTAEHAARNTTIATPVTVIPPGGSAAFLAGLPVSTACDKQMSHLLQRMGIRRLGEFAKLPRDQVHARFGAAGLHAHKLACGQDAPTLNARTVPADLTATIHFEPPTDRVEQIIARCRPAAARFTEQLTHSSLVCTEIRVGVQLEPDGLLERIWRHPWQFGQTEILDRVRWQLEDIATDSTTIDDEALPYRICTVQISPESVDAAAHHAQGLWGDRPDERIELALTGLQHRLGHDGVLTSAVGGGRLLHERRILWPWGDALPTERERRLEQPWPGSMPGPAPATVFAQALTVRVHTADGTAVTVNERGALRSEPVWLLLPTDRRRITSWAGPWPINQRWWRNPATVNRFQLADNDDAAWLVITDGRQWWAEGRYD</sequence>
<keyword evidence="6" id="KW-1185">Reference proteome</keyword>
<dbReference type="RefSeq" id="WP_170226349.1">
    <property type="nucleotide sequence ID" value="NZ_VIVQ01000001.1"/>
</dbReference>
<dbReference type="InterPro" id="IPR043128">
    <property type="entry name" value="Rev_trsase/Diguanyl_cyclase"/>
</dbReference>
<proteinExistence type="inferred from homology"/>
<dbReference type="PANTHER" id="PTHR35369">
    <property type="entry name" value="BLR3025 PROTEIN-RELATED"/>
    <property type="match status" value="1"/>
</dbReference>
<evidence type="ECO:0000259" key="4">
    <source>
        <dbReference type="Pfam" id="PF00817"/>
    </source>
</evidence>
<dbReference type="Gene3D" id="3.40.1170.60">
    <property type="match status" value="1"/>
</dbReference>
<evidence type="ECO:0000313" key="6">
    <source>
        <dbReference type="Proteomes" id="UP000318297"/>
    </source>
</evidence>
<dbReference type="EMBL" id="VIVQ01000001">
    <property type="protein sequence ID" value="TWE11854.1"/>
    <property type="molecule type" value="Genomic_DNA"/>
</dbReference>
<accession>A0A561E8B1</accession>
<protein>
    <submittedName>
        <fullName evidence="5">Protein ImuB</fullName>
    </submittedName>
</protein>
<dbReference type="Pfam" id="PF00817">
    <property type="entry name" value="IMS"/>
    <property type="match status" value="1"/>
</dbReference>
<dbReference type="InterPro" id="IPR043502">
    <property type="entry name" value="DNA/RNA_pol_sf"/>
</dbReference>
<comment type="similarity">
    <text evidence="1">Belongs to the DNA polymerase type-Y family.</text>
</comment>
<dbReference type="InterPro" id="IPR050356">
    <property type="entry name" value="SulA_CellDiv_inhibitor"/>
</dbReference>
<dbReference type="AlphaFoldDB" id="A0A561E8B1"/>
<dbReference type="CDD" id="cd03468">
    <property type="entry name" value="PolY_like"/>
    <property type="match status" value="1"/>
</dbReference>
<keyword evidence="2" id="KW-0227">DNA damage</keyword>
<name>A0A561E8B1_9MICO</name>
<feature type="domain" description="UmuC" evidence="4">
    <location>
        <begin position="42"/>
        <end position="135"/>
    </location>
</feature>
<dbReference type="Gene3D" id="3.30.70.270">
    <property type="match status" value="1"/>
</dbReference>
<evidence type="ECO:0000256" key="1">
    <source>
        <dbReference type="ARBA" id="ARBA00010945"/>
    </source>
</evidence>
<reference evidence="5 6" key="1">
    <citation type="submission" date="2019-06" db="EMBL/GenBank/DDBJ databases">
        <title>Sequencing the genomes of 1000 actinobacteria strains.</title>
        <authorList>
            <person name="Klenk H.-P."/>
        </authorList>
    </citation>
    <scope>NUCLEOTIDE SEQUENCE [LARGE SCALE GENOMIC DNA]</scope>
    <source>
        <strain evidence="5 6">DSM 19560</strain>
    </source>
</reference>
<comment type="caution">
    <text evidence="5">The sequence shown here is derived from an EMBL/GenBank/DDBJ whole genome shotgun (WGS) entry which is preliminary data.</text>
</comment>
<evidence type="ECO:0000256" key="3">
    <source>
        <dbReference type="ARBA" id="ARBA00025589"/>
    </source>
</evidence>
<evidence type="ECO:0000313" key="5">
    <source>
        <dbReference type="EMBL" id="TWE11854.1"/>
    </source>
</evidence>
<dbReference type="SUPFAM" id="SSF56672">
    <property type="entry name" value="DNA/RNA polymerases"/>
    <property type="match status" value="1"/>
</dbReference>
<dbReference type="PANTHER" id="PTHR35369:SF2">
    <property type="entry name" value="BLR3025 PROTEIN"/>
    <property type="match status" value="1"/>
</dbReference>